<keyword evidence="4" id="KW-1185">Reference proteome</keyword>
<accession>A0A2I8VNT9</accession>
<dbReference type="EMBL" id="CP026309">
    <property type="protein sequence ID" value="AUV83583.1"/>
    <property type="molecule type" value="Genomic_DNA"/>
</dbReference>
<dbReference type="Proteomes" id="UP000236584">
    <property type="component" value="Chromosome"/>
</dbReference>
<dbReference type="KEGG" id="srub:C2R22_19645"/>
<dbReference type="Pfam" id="PF01370">
    <property type="entry name" value="Epimerase"/>
    <property type="match status" value="1"/>
</dbReference>
<feature type="domain" description="NAD-dependent epimerase/dehydratase" evidence="2">
    <location>
        <begin position="18"/>
        <end position="223"/>
    </location>
</feature>
<dbReference type="SUPFAM" id="SSF51735">
    <property type="entry name" value="NAD(P)-binding Rossmann-fold domains"/>
    <property type="match status" value="1"/>
</dbReference>
<evidence type="ECO:0000313" key="3">
    <source>
        <dbReference type="EMBL" id="AUV83583.1"/>
    </source>
</evidence>
<organism evidence="3 4">
    <name type="scientific">Salinigranum rubrum</name>
    <dbReference type="NCBI Taxonomy" id="755307"/>
    <lineage>
        <taxon>Archaea</taxon>
        <taxon>Methanobacteriati</taxon>
        <taxon>Methanobacteriota</taxon>
        <taxon>Stenosarchaea group</taxon>
        <taxon>Halobacteria</taxon>
        <taxon>Halobacteriales</taxon>
        <taxon>Haloferacaceae</taxon>
        <taxon>Salinigranum</taxon>
    </lineage>
</organism>
<evidence type="ECO:0000256" key="1">
    <source>
        <dbReference type="ARBA" id="ARBA00007637"/>
    </source>
</evidence>
<protein>
    <recommendedName>
        <fullName evidence="2">NAD-dependent epimerase/dehydratase domain-containing protein</fullName>
    </recommendedName>
</protein>
<dbReference type="PANTHER" id="PTHR43000">
    <property type="entry name" value="DTDP-D-GLUCOSE 4,6-DEHYDRATASE-RELATED"/>
    <property type="match status" value="1"/>
</dbReference>
<evidence type="ECO:0000313" key="4">
    <source>
        <dbReference type="Proteomes" id="UP000236584"/>
    </source>
</evidence>
<gene>
    <name evidence="3" type="ORF">C2R22_19645</name>
</gene>
<dbReference type="CDD" id="cd08946">
    <property type="entry name" value="SDR_e"/>
    <property type="match status" value="1"/>
</dbReference>
<name>A0A2I8VNT9_9EURY</name>
<evidence type="ECO:0000259" key="2">
    <source>
        <dbReference type="Pfam" id="PF01370"/>
    </source>
</evidence>
<proteinExistence type="inferred from homology"/>
<reference evidence="3 4" key="1">
    <citation type="submission" date="2018-01" db="EMBL/GenBank/DDBJ databases">
        <title>Complete genome sequence of Salinigranum rubrum GX10T, an extremely halophilic archaeon isolated from a marine solar saltern.</title>
        <authorList>
            <person name="Han S."/>
        </authorList>
    </citation>
    <scope>NUCLEOTIDE SEQUENCE [LARGE SCALE GENOMIC DNA]</scope>
    <source>
        <strain evidence="3 4">GX10</strain>
    </source>
</reference>
<dbReference type="Gene3D" id="3.40.50.720">
    <property type="entry name" value="NAD(P)-binding Rossmann-like Domain"/>
    <property type="match status" value="1"/>
</dbReference>
<dbReference type="InterPro" id="IPR001509">
    <property type="entry name" value="Epimerase_deHydtase"/>
</dbReference>
<dbReference type="InterPro" id="IPR036291">
    <property type="entry name" value="NAD(P)-bd_dom_sf"/>
</dbReference>
<comment type="similarity">
    <text evidence="1">Belongs to the NAD(P)-dependent epimerase/dehydratase family.</text>
</comment>
<dbReference type="AlphaFoldDB" id="A0A2I8VNT9"/>
<sequence>MSRRLTCSRQVLSMDSYLITGGTGLAGNYVVRELVDRGYDADQIVVYDLYPNEAVIEDVRDDLTLIRGDVTDTEQLTETFERYEPTRVVHLAAYVAHRAWENPTEAIRVNCVGTNNVFDAVRDFDVSTCVFASTASVYGTVDDYYWMDDPTVRESDPVKVRNPYAATKYVNEVMGRTYDRKFEPNYVGVRLGGVWGRGRRVGATGELNEFVRQAGLGRDVTVPAYWTQWDGINLSYGKDLGRWFVELAGMGPFDHLVYNQGNREAYEFDRIVETLRALSPEVTIDYPSPEEMDDWGDALANPTLDCGRWYDELGLTQEWSVEEAVLDFVNYHRRAEGLPERRLPG</sequence>